<dbReference type="InParanoid" id="A0A409YU22"/>
<evidence type="ECO:0000313" key="2">
    <source>
        <dbReference type="EMBL" id="PPR06525.1"/>
    </source>
</evidence>
<reference evidence="2 3" key="1">
    <citation type="journal article" date="2018" name="Evol. Lett.">
        <title>Horizontal gene cluster transfer increased hallucinogenic mushroom diversity.</title>
        <authorList>
            <person name="Reynolds H.T."/>
            <person name="Vijayakumar V."/>
            <person name="Gluck-Thaler E."/>
            <person name="Korotkin H.B."/>
            <person name="Matheny P.B."/>
            <person name="Slot J.C."/>
        </authorList>
    </citation>
    <scope>NUCLEOTIDE SEQUENCE [LARGE SCALE GENOMIC DNA]</scope>
    <source>
        <strain evidence="2 3">2629</strain>
    </source>
</reference>
<dbReference type="OrthoDB" id="3257768at2759"/>
<evidence type="ECO:0000313" key="3">
    <source>
        <dbReference type="Proteomes" id="UP000284842"/>
    </source>
</evidence>
<protein>
    <submittedName>
        <fullName evidence="2">Uncharacterized protein</fullName>
    </submittedName>
</protein>
<dbReference type="EMBL" id="NHTK01000627">
    <property type="protein sequence ID" value="PPR06525.1"/>
    <property type="molecule type" value="Genomic_DNA"/>
</dbReference>
<accession>A0A409YU22</accession>
<feature type="compositionally biased region" description="Acidic residues" evidence="1">
    <location>
        <begin position="491"/>
        <end position="522"/>
    </location>
</feature>
<sequence length="522" mass="59306">ELVGLSDLECPERAWGPHNAVGIISKASGPGAREDIITDHFAWWNWLKIIGMGTTMLRKHRNAVADRNVQKEAHTGLTATLKKGLVKKWEAACLEWEAADYPKDNVANPYDCPTEELTEANVRAELAKNEEKRLASGETAQATGPSSFIAMGLDLEDTQRRLKRLAKITPLDGTRREGGLVEQRNQLRTRIRQWELLLPIYMPGLLQYRSKTMSDDTSSSPNPEDNRLWLPSNLPADLRDSICSDKTLAAIEEKLRTAQCSDALNLLRHILTIKTRLIKFKEKNITGQRDGTRSRAIIDRVHERARAAALKYRAAREAKLRLSGPGEWEQVFRVLADSDIRGYQDPEKGRGKNRPGGVQTEDFSLVDRERTRREGTGETRRVLSWIWTTARSEHEKDDESGVLQSEWSKSRARVARATEEVELLKEEMRRSLISLEHKAAWWKDLIGKREVDDGPLSEGLTAHANKQADIQQGLRNKFKGMWEKPLNTMDKEEEKEEDSDDSDTDDENVGDIVEDPEETWDS</sequence>
<feature type="region of interest" description="Disordered" evidence="1">
    <location>
        <begin position="342"/>
        <end position="373"/>
    </location>
</feature>
<gene>
    <name evidence="2" type="ORF">CVT24_001418</name>
</gene>
<organism evidence="2 3">
    <name type="scientific">Panaeolus cyanescens</name>
    <dbReference type="NCBI Taxonomy" id="181874"/>
    <lineage>
        <taxon>Eukaryota</taxon>
        <taxon>Fungi</taxon>
        <taxon>Dikarya</taxon>
        <taxon>Basidiomycota</taxon>
        <taxon>Agaricomycotina</taxon>
        <taxon>Agaricomycetes</taxon>
        <taxon>Agaricomycetidae</taxon>
        <taxon>Agaricales</taxon>
        <taxon>Agaricineae</taxon>
        <taxon>Galeropsidaceae</taxon>
        <taxon>Panaeolus</taxon>
    </lineage>
</organism>
<evidence type="ECO:0000256" key="1">
    <source>
        <dbReference type="SAM" id="MobiDB-lite"/>
    </source>
</evidence>
<feature type="region of interest" description="Disordered" evidence="1">
    <location>
        <begin position="474"/>
        <end position="522"/>
    </location>
</feature>
<comment type="caution">
    <text evidence="2">The sequence shown here is derived from an EMBL/GenBank/DDBJ whole genome shotgun (WGS) entry which is preliminary data.</text>
</comment>
<proteinExistence type="predicted"/>
<keyword evidence="3" id="KW-1185">Reference proteome</keyword>
<dbReference type="STRING" id="181874.A0A409YU22"/>
<name>A0A409YU22_9AGAR</name>
<dbReference type="AlphaFoldDB" id="A0A409YU22"/>
<feature type="non-terminal residue" evidence="2">
    <location>
        <position position="1"/>
    </location>
</feature>
<dbReference type="Proteomes" id="UP000284842">
    <property type="component" value="Unassembled WGS sequence"/>
</dbReference>